<dbReference type="PANTHER" id="PTHR48200:SF1">
    <property type="entry name" value="AMINOTRANSFERASE-LIKE PLANT MOBILE DOMAIN-CONTAINING PROTEIN"/>
    <property type="match status" value="1"/>
</dbReference>
<dbReference type="EMBL" id="MJEQ01000799">
    <property type="protein sequence ID" value="OIT33916.1"/>
    <property type="molecule type" value="Genomic_DNA"/>
</dbReference>
<dbReference type="PANTHER" id="PTHR48200">
    <property type="entry name" value="PROTEIN, PUTATIVE-RELATED"/>
    <property type="match status" value="1"/>
</dbReference>
<dbReference type="AlphaFoldDB" id="A0A314KWZ6"/>
<keyword evidence="2" id="KW-1185">Reference proteome</keyword>
<name>A0A314KWZ6_NICAT</name>
<comment type="caution">
    <text evidence="1">The sequence shown here is derived from an EMBL/GenBank/DDBJ whole genome shotgun (WGS) entry which is preliminary data.</text>
</comment>
<sequence length="411" mass="47569">MVVKIPRKLIKWWKIFSLLEQHELMEKLGTLTSLLDITPRPDLVEAMLTYWDPQNWFSNLENDSFDVFWDEFCTTKAKWKRHHLEDFNLALLGLLVFPLDERHISARLQSVVMTLFHEKQRKTVTVVLMILVELYRALSEVRRGVRYFEGSNLLLQFWMMEHLHTASLLCPIDCALRDRVVCIERRMKFPKFTYPVGFIAWIEFLGLRTNGNVLWAYLWLPLDEILVGCRMQPFLMLIGLKCVRSYTPEPPTLNLRRHIMNFSRKAADEIKYMQYWNNVKRMKKNTLVEDVGRPECTKEYLIWLQSITPGVSTPLPAQFRGRADQTNDFEDASNQDAWGKLELINSQLAGLAANVEQHSQCLFRVGLQDAGAHSRVFIPSIGISLRGMLQSLSMTDSLGPSQPGASHPGVD</sequence>
<dbReference type="Gramene" id="OIT33916">
    <property type="protein sequence ID" value="OIT33916"/>
    <property type="gene ID" value="A4A49_52216"/>
</dbReference>
<accession>A0A314KWZ6</accession>
<protein>
    <recommendedName>
        <fullName evidence="3">Aminotransferase-like plant mobile domain-containing protein</fullName>
    </recommendedName>
</protein>
<proteinExistence type="predicted"/>
<gene>
    <name evidence="1" type="ORF">A4A49_52216</name>
</gene>
<evidence type="ECO:0000313" key="2">
    <source>
        <dbReference type="Proteomes" id="UP000187609"/>
    </source>
</evidence>
<organism evidence="1 2">
    <name type="scientific">Nicotiana attenuata</name>
    <name type="common">Coyote tobacco</name>
    <dbReference type="NCBI Taxonomy" id="49451"/>
    <lineage>
        <taxon>Eukaryota</taxon>
        <taxon>Viridiplantae</taxon>
        <taxon>Streptophyta</taxon>
        <taxon>Embryophyta</taxon>
        <taxon>Tracheophyta</taxon>
        <taxon>Spermatophyta</taxon>
        <taxon>Magnoliopsida</taxon>
        <taxon>eudicotyledons</taxon>
        <taxon>Gunneridae</taxon>
        <taxon>Pentapetalae</taxon>
        <taxon>asterids</taxon>
        <taxon>lamiids</taxon>
        <taxon>Solanales</taxon>
        <taxon>Solanaceae</taxon>
        <taxon>Nicotianoideae</taxon>
        <taxon>Nicotianeae</taxon>
        <taxon>Nicotiana</taxon>
    </lineage>
</organism>
<evidence type="ECO:0008006" key="3">
    <source>
        <dbReference type="Google" id="ProtNLM"/>
    </source>
</evidence>
<evidence type="ECO:0000313" key="1">
    <source>
        <dbReference type="EMBL" id="OIT33916.1"/>
    </source>
</evidence>
<dbReference type="Proteomes" id="UP000187609">
    <property type="component" value="Unassembled WGS sequence"/>
</dbReference>
<reference evidence="1" key="1">
    <citation type="submission" date="2016-11" db="EMBL/GenBank/DDBJ databases">
        <title>The genome of Nicotiana attenuata.</title>
        <authorList>
            <person name="Xu S."/>
            <person name="Brockmoeller T."/>
            <person name="Gaquerel E."/>
            <person name="Navarro A."/>
            <person name="Kuhl H."/>
            <person name="Gase K."/>
            <person name="Ling Z."/>
            <person name="Zhou W."/>
            <person name="Kreitzer C."/>
            <person name="Stanke M."/>
            <person name="Tang H."/>
            <person name="Lyons E."/>
            <person name="Pandey P."/>
            <person name="Pandey S.P."/>
            <person name="Timmermann B."/>
            <person name="Baldwin I.T."/>
        </authorList>
    </citation>
    <scope>NUCLEOTIDE SEQUENCE [LARGE SCALE GENOMIC DNA]</scope>
    <source>
        <strain evidence="1">UT</strain>
    </source>
</reference>